<evidence type="ECO:0000256" key="1">
    <source>
        <dbReference type="ARBA" id="ARBA00023186"/>
    </source>
</evidence>
<dbReference type="SMART" id="SM00264">
    <property type="entry name" value="BAG"/>
    <property type="match status" value="1"/>
</dbReference>
<dbReference type="GO" id="GO:0006457">
    <property type="term" value="P:protein folding"/>
    <property type="evidence" value="ECO:0007669"/>
    <property type="project" value="TreeGrafter"/>
</dbReference>
<dbReference type="PANTHER" id="PTHR33322">
    <property type="entry name" value="BAG DOMAIN CONTAINING PROTEIN, EXPRESSED"/>
    <property type="match status" value="1"/>
</dbReference>
<evidence type="ECO:0000313" key="5">
    <source>
        <dbReference type="EMBL" id="GKU88008.1"/>
    </source>
</evidence>
<name>A0AAV5HH87_9ROSI</name>
<feature type="region of interest" description="Disordered" evidence="3">
    <location>
        <begin position="215"/>
        <end position="320"/>
    </location>
</feature>
<feature type="compositionally biased region" description="Basic and acidic residues" evidence="3">
    <location>
        <begin position="494"/>
        <end position="507"/>
    </location>
</feature>
<feature type="domain" description="BAG" evidence="4">
    <location>
        <begin position="369"/>
        <end position="446"/>
    </location>
</feature>
<dbReference type="GO" id="GO:0009506">
    <property type="term" value="C:plasmodesma"/>
    <property type="evidence" value="ECO:0007669"/>
    <property type="project" value="TreeGrafter"/>
</dbReference>
<feature type="coiled-coil region" evidence="2">
    <location>
        <begin position="370"/>
        <end position="397"/>
    </location>
</feature>
<dbReference type="InterPro" id="IPR036533">
    <property type="entry name" value="BAG_dom_sf"/>
</dbReference>
<proteinExistence type="predicted"/>
<organism evidence="5 6">
    <name type="scientific">Rubroshorea leprosula</name>
    <dbReference type="NCBI Taxonomy" id="152421"/>
    <lineage>
        <taxon>Eukaryota</taxon>
        <taxon>Viridiplantae</taxon>
        <taxon>Streptophyta</taxon>
        <taxon>Embryophyta</taxon>
        <taxon>Tracheophyta</taxon>
        <taxon>Spermatophyta</taxon>
        <taxon>Magnoliopsida</taxon>
        <taxon>eudicotyledons</taxon>
        <taxon>Gunneridae</taxon>
        <taxon>Pentapetalae</taxon>
        <taxon>rosids</taxon>
        <taxon>malvids</taxon>
        <taxon>Malvales</taxon>
        <taxon>Dipterocarpaceae</taxon>
        <taxon>Rubroshorea</taxon>
    </lineage>
</organism>
<dbReference type="PANTHER" id="PTHR33322:SF16">
    <property type="entry name" value="BAG FAMILY MOLECULAR CHAPERONE REGULATOR 6"/>
    <property type="match status" value="1"/>
</dbReference>
<dbReference type="EMBL" id="BPVZ01000002">
    <property type="protein sequence ID" value="GKU88008.1"/>
    <property type="molecule type" value="Genomic_DNA"/>
</dbReference>
<keyword evidence="6" id="KW-1185">Reference proteome</keyword>
<accession>A0AAV5HH87</accession>
<feature type="compositionally biased region" description="Basic and acidic residues" evidence="3">
    <location>
        <begin position="215"/>
        <end position="264"/>
    </location>
</feature>
<dbReference type="CDD" id="cd23767">
    <property type="entry name" value="IQCD"/>
    <property type="match status" value="1"/>
</dbReference>
<dbReference type="GO" id="GO:0051087">
    <property type="term" value="F:protein-folding chaperone binding"/>
    <property type="evidence" value="ECO:0007669"/>
    <property type="project" value="InterPro"/>
</dbReference>
<dbReference type="Gene3D" id="1.20.58.120">
    <property type="entry name" value="BAG domain"/>
    <property type="match status" value="1"/>
</dbReference>
<sequence>MMPVYGYMNMMDSSTHQGNQQSFPRYYLPSVEAVPHHMKVDPSYLLPPCALFMSAPPLHHYGNYPPFPEVCPVYCVPPPPHYSVEQPRYEYYKDEPGSYHCCGCPDHPCHQQKERGMKIEEQEPEVKKNEGNAVAPVQLRNYPYPIVWIPPENVKNKEDQKSVESEVRNWDEAHGDAKSIQGGEDGRKMQNQQNEDGMRQFPVPVIWVPYEKQEEAKNQDNIKDSSKVRVKQLEVQRNNYEEPESRGRDVTVKQVEDGANDKPSGRSAKRQSLSPRKSKLPSVCLRVDPLPKKKNGNGSSRSPSPPSSQGQTTETTRDIKAPCWTGLERRLLEREKAVIRSDVEAAILIQSAYRGFEVRKWEPLKKLKQIVKVREQVAEVRNQIQALESSSDLQNDERQRLVIGEKIMSIILKLDTVQGLHPSLKDIRKSLARELVMLQERLDSLTSKQAEELVEEESVVSELAVVLNADAQEDVKMKEMQKEALGVDEGSTECSHDGGENVRDPHD</sequence>
<gene>
    <name evidence="5" type="ORF">SLEP1_g2322</name>
</gene>
<dbReference type="SUPFAM" id="SSF63491">
    <property type="entry name" value="BAG domain"/>
    <property type="match status" value="1"/>
</dbReference>
<dbReference type="Pfam" id="PF02179">
    <property type="entry name" value="BAG"/>
    <property type="match status" value="1"/>
</dbReference>
<comment type="caution">
    <text evidence="5">The sequence shown here is derived from an EMBL/GenBank/DDBJ whole genome shotgun (WGS) entry which is preliminary data.</text>
</comment>
<feature type="region of interest" description="Disordered" evidence="3">
    <location>
        <begin position="482"/>
        <end position="507"/>
    </location>
</feature>
<keyword evidence="2" id="KW-0175">Coiled coil</keyword>
<feature type="region of interest" description="Disordered" evidence="3">
    <location>
        <begin position="156"/>
        <end position="200"/>
    </location>
</feature>
<dbReference type="InterPro" id="IPR003103">
    <property type="entry name" value="BAG_domain"/>
</dbReference>
<evidence type="ECO:0000256" key="3">
    <source>
        <dbReference type="SAM" id="MobiDB-lite"/>
    </source>
</evidence>
<dbReference type="AlphaFoldDB" id="A0AAV5HH87"/>
<dbReference type="PROSITE" id="PS51035">
    <property type="entry name" value="BAG"/>
    <property type="match status" value="1"/>
</dbReference>
<reference evidence="5 6" key="1">
    <citation type="journal article" date="2021" name="Commun. Biol.">
        <title>The genome of Shorea leprosula (Dipterocarpaceae) highlights the ecological relevance of drought in aseasonal tropical rainforests.</title>
        <authorList>
            <person name="Ng K.K.S."/>
            <person name="Kobayashi M.J."/>
            <person name="Fawcett J.A."/>
            <person name="Hatakeyama M."/>
            <person name="Paape T."/>
            <person name="Ng C.H."/>
            <person name="Ang C.C."/>
            <person name="Tnah L.H."/>
            <person name="Lee C.T."/>
            <person name="Nishiyama T."/>
            <person name="Sese J."/>
            <person name="O'Brien M.J."/>
            <person name="Copetti D."/>
            <person name="Mohd Noor M.I."/>
            <person name="Ong R.C."/>
            <person name="Putra M."/>
            <person name="Sireger I.Z."/>
            <person name="Indrioko S."/>
            <person name="Kosugi Y."/>
            <person name="Izuno A."/>
            <person name="Isagi Y."/>
            <person name="Lee S.L."/>
            <person name="Shimizu K.K."/>
        </authorList>
    </citation>
    <scope>NUCLEOTIDE SEQUENCE [LARGE SCALE GENOMIC DNA]</scope>
    <source>
        <strain evidence="5">214</strain>
    </source>
</reference>
<evidence type="ECO:0000256" key="2">
    <source>
        <dbReference type="SAM" id="Coils"/>
    </source>
</evidence>
<feature type="compositionally biased region" description="Basic and acidic residues" evidence="3">
    <location>
        <begin position="156"/>
        <end position="177"/>
    </location>
</feature>
<evidence type="ECO:0000259" key="4">
    <source>
        <dbReference type="PROSITE" id="PS51035"/>
    </source>
</evidence>
<dbReference type="Proteomes" id="UP001054252">
    <property type="component" value="Unassembled WGS sequence"/>
</dbReference>
<dbReference type="FunFam" id="1.20.58.120:FF:000010">
    <property type="entry name" value="BAG family molecular chaperone regulator 6"/>
    <property type="match status" value="1"/>
</dbReference>
<dbReference type="InterPro" id="IPR040400">
    <property type="entry name" value="BAG5/6/7/8"/>
</dbReference>
<keyword evidence="1" id="KW-0143">Chaperone</keyword>
<evidence type="ECO:0000313" key="6">
    <source>
        <dbReference type="Proteomes" id="UP001054252"/>
    </source>
</evidence>
<protein>
    <recommendedName>
        <fullName evidence="4">BAG domain-containing protein</fullName>
    </recommendedName>
</protein>